<dbReference type="Proteomes" id="UP000236291">
    <property type="component" value="Unassembled WGS sequence"/>
</dbReference>
<gene>
    <name evidence="2" type="ORF">L195_g004084</name>
</gene>
<proteinExistence type="predicted"/>
<feature type="compositionally biased region" description="Basic and acidic residues" evidence="1">
    <location>
        <begin position="16"/>
        <end position="25"/>
    </location>
</feature>
<evidence type="ECO:0000313" key="3">
    <source>
        <dbReference type="Proteomes" id="UP000236291"/>
    </source>
</evidence>
<dbReference type="AlphaFoldDB" id="A0A2K3NX42"/>
<reference evidence="2 3" key="2">
    <citation type="journal article" date="2017" name="Front. Plant Sci.">
        <title>Gene Classification and Mining of Molecular Markers Useful in Red Clover (Trifolium pratense) Breeding.</title>
        <authorList>
            <person name="Istvanek J."/>
            <person name="Dluhosova J."/>
            <person name="Dluhos P."/>
            <person name="Patkova L."/>
            <person name="Nedelnik J."/>
            <person name="Repkova J."/>
        </authorList>
    </citation>
    <scope>NUCLEOTIDE SEQUENCE [LARGE SCALE GENOMIC DNA]</scope>
    <source>
        <strain evidence="3">cv. Tatra</strain>
        <tissue evidence="2">Young leaves</tissue>
    </source>
</reference>
<reference evidence="2 3" key="1">
    <citation type="journal article" date="2014" name="Am. J. Bot.">
        <title>Genome assembly and annotation for red clover (Trifolium pratense; Fabaceae).</title>
        <authorList>
            <person name="Istvanek J."/>
            <person name="Jaros M."/>
            <person name="Krenek A."/>
            <person name="Repkova J."/>
        </authorList>
    </citation>
    <scope>NUCLEOTIDE SEQUENCE [LARGE SCALE GENOMIC DNA]</scope>
    <source>
        <strain evidence="3">cv. Tatra</strain>
        <tissue evidence="2">Young leaves</tissue>
    </source>
</reference>
<feature type="region of interest" description="Disordered" evidence="1">
    <location>
        <begin position="1"/>
        <end position="31"/>
    </location>
</feature>
<name>A0A2K3NX42_TRIPR</name>
<accession>A0A2K3NX42</accession>
<feature type="compositionally biased region" description="Polar residues" evidence="1">
    <location>
        <begin position="1"/>
        <end position="12"/>
    </location>
</feature>
<evidence type="ECO:0000256" key="1">
    <source>
        <dbReference type="SAM" id="MobiDB-lite"/>
    </source>
</evidence>
<feature type="region of interest" description="Disordered" evidence="1">
    <location>
        <begin position="52"/>
        <end position="82"/>
    </location>
</feature>
<organism evidence="2 3">
    <name type="scientific">Trifolium pratense</name>
    <name type="common">Red clover</name>
    <dbReference type="NCBI Taxonomy" id="57577"/>
    <lineage>
        <taxon>Eukaryota</taxon>
        <taxon>Viridiplantae</taxon>
        <taxon>Streptophyta</taxon>
        <taxon>Embryophyta</taxon>
        <taxon>Tracheophyta</taxon>
        <taxon>Spermatophyta</taxon>
        <taxon>Magnoliopsida</taxon>
        <taxon>eudicotyledons</taxon>
        <taxon>Gunneridae</taxon>
        <taxon>Pentapetalae</taxon>
        <taxon>rosids</taxon>
        <taxon>fabids</taxon>
        <taxon>Fabales</taxon>
        <taxon>Fabaceae</taxon>
        <taxon>Papilionoideae</taxon>
        <taxon>50 kb inversion clade</taxon>
        <taxon>NPAAA clade</taxon>
        <taxon>Hologalegina</taxon>
        <taxon>IRL clade</taxon>
        <taxon>Trifolieae</taxon>
        <taxon>Trifolium</taxon>
    </lineage>
</organism>
<dbReference type="EMBL" id="ASHM01001969">
    <property type="protein sequence ID" value="PNY07583.1"/>
    <property type="molecule type" value="Genomic_DNA"/>
</dbReference>
<sequence>MLSSIPQLNNLASEMESTRKTEQNRLRVQKSSKVNKSQLCLNCVLRLAQHLPSRAQQPEGNRKHNTHSAPGLVPPKPGVATRGCRNAKNAILMQRC</sequence>
<evidence type="ECO:0000313" key="2">
    <source>
        <dbReference type="EMBL" id="PNY07583.1"/>
    </source>
</evidence>
<comment type="caution">
    <text evidence="2">The sequence shown here is derived from an EMBL/GenBank/DDBJ whole genome shotgun (WGS) entry which is preliminary data.</text>
</comment>
<protein>
    <submittedName>
        <fullName evidence="2">Uncharacterized protein</fullName>
    </submittedName>
</protein>